<evidence type="ECO:0000313" key="3">
    <source>
        <dbReference type="Proteomes" id="UP001341840"/>
    </source>
</evidence>
<evidence type="ECO:0000313" key="2">
    <source>
        <dbReference type="EMBL" id="MED6179983.1"/>
    </source>
</evidence>
<keyword evidence="3" id="KW-1185">Reference proteome</keyword>
<dbReference type="InterPro" id="IPR037025">
    <property type="entry name" value="PSII_cyt_b559_asu_sf"/>
</dbReference>
<dbReference type="InterPro" id="IPR013082">
    <property type="entry name" value="PSII_cytb559_asu_lum"/>
</dbReference>
<organism evidence="2 3">
    <name type="scientific">Stylosanthes scabra</name>
    <dbReference type="NCBI Taxonomy" id="79078"/>
    <lineage>
        <taxon>Eukaryota</taxon>
        <taxon>Viridiplantae</taxon>
        <taxon>Streptophyta</taxon>
        <taxon>Embryophyta</taxon>
        <taxon>Tracheophyta</taxon>
        <taxon>Spermatophyta</taxon>
        <taxon>Magnoliopsida</taxon>
        <taxon>eudicotyledons</taxon>
        <taxon>Gunneridae</taxon>
        <taxon>Pentapetalae</taxon>
        <taxon>rosids</taxon>
        <taxon>fabids</taxon>
        <taxon>Fabales</taxon>
        <taxon>Fabaceae</taxon>
        <taxon>Papilionoideae</taxon>
        <taxon>50 kb inversion clade</taxon>
        <taxon>dalbergioids sensu lato</taxon>
        <taxon>Dalbergieae</taxon>
        <taxon>Pterocarpus clade</taxon>
        <taxon>Stylosanthes</taxon>
    </lineage>
</organism>
<accession>A0ABU6W4V7</accession>
<dbReference type="PANTHER" id="PTHR33391:SF9">
    <property type="entry name" value="CYTOCHROME B559 SUBUNIT BETA-RELATED"/>
    <property type="match status" value="1"/>
</dbReference>
<gene>
    <name evidence="2" type="ORF">PIB30_006100</name>
</gene>
<reference evidence="2 3" key="1">
    <citation type="journal article" date="2023" name="Plants (Basel)">
        <title>Bridging the Gap: Combining Genomics and Transcriptomics Approaches to Understand Stylosanthes scabra, an Orphan Legume from the Brazilian Caatinga.</title>
        <authorList>
            <person name="Ferreira-Neto J.R.C."/>
            <person name="da Silva M.D."/>
            <person name="Binneck E."/>
            <person name="de Melo N.F."/>
            <person name="da Silva R.H."/>
            <person name="de Melo A.L.T.M."/>
            <person name="Pandolfi V."/>
            <person name="Bustamante F.O."/>
            <person name="Brasileiro-Vidal A.C."/>
            <person name="Benko-Iseppon A.M."/>
        </authorList>
    </citation>
    <scope>NUCLEOTIDE SEQUENCE [LARGE SCALE GENOMIC DNA]</scope>
    <source>
        <tissue evidence="2">Leaves</tissue>
    </source>
</reference>
<dbReference type="Pfam" id="PF00284">
    <property type="entry name" value="Cytochrom_B559a"/>
    <property type="match status" value="1"/>
</dbReference>
<proteinExistence type="predicted"/>
<sequence>MVISTTTRERLPCPTTQGTYTSRLCNFLGVLYITTDDLVRHELASKGPLSSRFPKPSFYPSSSTSNVFVYDSKVLTWRRFENHFGVNLADTNHQQQEPFSVVKFDLGNGKLERPIGVLLDQVTFLRLVSDGGEGKKLFLIGRDGSNGISRSIKLWEFCEENWNKVDSLPDLMCKKFVCAGWLFVSTGLAYDVFGSHRPNEYFTENRQGIPLITGRLDPLDQLDEFSRSF</sequence>
<dbReference type="Gene3D" id="1.20.5.860">
    <property type="entry name" value="Photosystem II cytochrome b559, alpha subunit"/>
    <property type="match status" value="1"/>
</dbReference>
<evidence type="ECO:0000259" key="1">
    <source>
        <dbReference type="Pfam" id="PF00284"/>
    </source>
</evidence>
<feature type="domain" description="Photosystem II cytochrome b559 alpha subunit lumenal region" evidence="1">
    <location>
        <begin position="188"/>
        <end position="225"/>
    </location>
</feature>
<dbReference type="Proteomes" id="UP001341840">
    <property type="component" value="Unassembled WGS sequence"/>
</dbReference>
<name>A0ABU6W4V7_9FABA</name>
<dbReference type="EMBL" id="JASCZI010181255">
    <property type="protein sequence ID" value="MED6179983.1"/>
    <property type="molecule type" value="Genomic_DNA"/>
</dbReference>
<dbReference type="PANTHER" id="PTHR33391">
    <property type="entry name" value="CYTOCHROME B559 SUBUNIT BETA-RELATED"/>
    <property type="match status" value="1"/>
</dbReference>
<protein>
    <recommendedName>
        <fullName evidence="1">Photosystem II cytochrome b559 alpha subunit lumenal region domain-containing protein</fullName>
    </recommendedName>
</protein>
<dbReference type="SUPFAM" id="SSF161045">
    <property type="entry name" value="Cytochrome b559 subunits"/>
    <property type="match status" value="1"/>
</dbReference>
<comment type="caution">
    <text evidence="2">The sequence shown here is derived from an EMBL/GenBank/DDBJ whole genome shotgun (WGS) entry which is preliminary data.</text>
</comment>